<feature type="compositionally biased region" description="Basic and acidic residues" evidence="1">
    <location>
        <begin position="29"/>
        <end position="54"/>
    </location>
</feature>
<keyword evidence="3" id="KW-1185">Reference proteome</keyword>
<proteinExistence type="predicted"/>
<feature type="region of interest" description="Disordered" evidence="1">
    <location>
        <begin position="70"/>
        <end position="95"/>
    </location>
</feature>
<accession>A0A154PLR2</accession>
<organism evidence="2 3">
    <name type="scientific">Dufourea novaeangliae</name>
    <name type="common">Sweat bee</name>
    <dbReference type="NCBI Taxonomy" id="178035"/>
    <lineage>
        <taxon>Eukaryota</taxon>
        <taxon>Metazoa</taxon>
        <taxon>Ecdysozoa</taxon>
        <taxon>Arthropoda</taxon>
        <taxon>Hexapoda</taxon>
        <taxon>Insecta</taxon>
        <taxon>Pterygota</taxon>
        <taxon>Neoptera</taxon>
        <taxon>Endopterygota</taxon>
        <taxon>Hymenoptera</taxon>
        <taxon>Apocrita</taxon>
        <taxon>Aculeata</taxon>
        <taxon>Apoidea</taxon>
        <taxon>Anthophila</taxon>
        <taxon>Halictidae</taxon>
        <taxon>Rophitinae</taxon>
        <taxon>Dufourea</taxon>
    </lineage>
</organism>
<dbReference type="Proteomes" id="UP000076502">
    <property type="component" value="Unassembled WGS sequence"/>
</dbReference>
<dbReference type="EMBL" id="KQ434977">
    <property type="protein sequence ID" value="KZC12799.1"/>
    <property type="molecule type" value="Genomic_DNA"/>
</dbReference>
<dbReference type="AlphaFoldDB" id="A0A154PLR2"/>
<evidence type="ECO:0000313" key="2">
    <source>
        <dbReference type="EMBL" id="KZC12799.1"/>
    </source>
</evidence>
<feature type="region of interest" description="Disordered" evidence="1">
    <location>
        <begin position="1"/>
        <end position="54"/>
    </location>
</feature>
<sequence>MKVAKGEKTKRKDEPRRGLLDIGRALGSHRPEDDGRQDRIEKERKNGDKDKNRATEAFLSFTRIWYTPVHHTPSRSTSKSQTNRSEAVITITINN</sequence>
<gene>
    <name evidence="2" type="ORF">WN55_04316</name>
</gene>
<evidence type="ECO:0000256" key="1">
    <source>
        <dbReference type="SAM" id="MobiDB-lite"/>
    </source>
</evidence>
<feature type="compositionally biased region" description="Basic and acidic residues" evidence="1">
    <location>
        <begin position="1"/>
        <end position="19"/>
    </location>
</feature>
<name>A0A154PLR2_DUFNO</name>
<reference evidence="2 3" key="1">
    <citation type="submission" date="2015-07" db="EMBL/GenBank/DDBJ databases">
        <title>The genome of Dufourea novaeangliae.</title>
        <authorList>
            <person name="Pan H."/>
            <person name="Kapheim K."/>
        </authorList>
    </citation>
    <scope>NUCLEOTIDE SEQUENCE [LARGE SCALE GENOMIC DNA]</scope>
    <source>
        <strain evidence="2">0120121106</strain>
        <tissue evidence="2">Whole body</tissue>
    </source>
</reference>
<feature type="compositionally biased region" description="Polar residues" evidence="1">
    <location>
        <begin position="74"/>
        <end position="95"/>
    </location>
</feature>
<evidence type="ECO:0000313" key="3">
    <source>
        <dbReference type="Proteomes" id="UP000076502"/>
    </source>
</evidence>
<protein>
    <submittedName>
        <fullName evidence="2">Uncharacterized protein</fullName>
    </submittedName>
</protein>